<accession>A0A0A9FQU2</accession>
<evidence type="ECO:0000313" key="1">
    <source>
        <dbReference type="EMBL" id="JAE14652.1"/>
    </source>
</evidence>
<protein>
    <submittedName>
        <fullName evidence="1">Uncharacterized protein</fullName>
    </submittedName>
</protein>
<organism evidence="1">
    <name type="scientific">Arundo donax</name>
    <name type="common">Giant reed</name>
    <name type="synonym">Donax arundinaceus</name>
    <dbReference type="NCBI Taxonomy" id="35708"/>
    <lineage>
        <taxon>Eukaryota</taxon>
        <taxon>Viridiplantae</taxon>
        <taxon>Streptophyta</taxon>
        <taxon>Embryophyta</taxon>
        <taxon>Tracheophyta</taxon>
        <taxon>Spermatophyta</taxon>
        <taxon>Magnoliopsida</taxon>
        <taxon>Liliopsida</taxon>
        <taxon>Poales</taxon>
        <taxon>Poaceae</taxon>
        <taxon>PACMAD clade</taxon>
        <taxon>Arundinoideae</taxon>
        <taxon>Arundineae</taxon>
        <taxon>Arundo</taxon>
    </lineage>
</organism>
<dbReference type="EMBL" id="GBRH01183244">
    <property type="protein sequence ID" value="JAE14652.1"/>
    <property type="molecule type" value="Transcribed_RNA"/>
</dbReference>
<name>A0A0A9FQU2_ARUDO</name>
<sequence length="15" mass="1612">MADDVNAEMDVPCSD</sequence>
<reference evidence="1" key="1">
    <citation type="submission" date="2014-09" db="EMBL/GenBank/DDBJ databases">
        <authorList>
            <person name="Magalhaes I.L.F."/>
            <person name="Oliveira U."/>
            <person name="Santos F.R."/>
            <person name="Vidigal T.H.D.A."/>
            <person name="Brescovit A.D."/>
            <person name="Santos A.J."/>
        </authorList>
    </citation>
    <scope>NUCLEOTIDE SEQUENCE</scope>
    <source>
        <tissue evidence="1">Shoot tissue taken approximately 20 cm above the soil surface</tissue>
    </source>
</reference>
<proteinExistence type="predicted"/>
<reference evidence="1" key="2">
    <citation type="journal article" date="2015" name="Data Brief">
        <title>Shoot transcriptome of the giant reed, Arundo donax.</title>
        <authorList>
            <person name="Barrero R.A."/>
            <person name="Guerrero F.D."/>
            <person name="Moolhuijzen P."/>
            <person name="Goolsby J.A."/>
            <person name="Tidwell J."/>
            <person name="Bellgard S.E."/>
            <person name="Bellgard M.I."/>
        </authorList>
    </citation>
    <scope>NUCLEOTIDE SEQUENCE</scope>
    <source>
        <tissue evidence="1">Shoot tissue taken approximately 20 cm above the soil surface</tissue>
    </source>
</reference>